<evidence type="ECO:0000313" key="14">
    <source>
        <dbReference type="Proteomes" id="UP001302126"/>
    </source>
</evidence>
<gene>
    <name evidence="13" type="ORF">QBC35DRAFT_515791</name>
</gene>
<evidence type="ECO:0000256" key="6">
    <source>
        <dbReference type="ARBA" id="ARBA00022723"/>
    </source>
</evidence>
<keyword evidence="7" id="KW-1133">Transmembrane helix</keyword>
<keyword evidence="12" id="KW-0732">Signal</keyword>
<dbReference type="PANTHER" id="PTHR46206:SF5">
    <property type="entry name" value="P450, PUTATIVE (EUROFUNG)-RELATED"/>
    <property type="match status" value="1"/>
</dbReference>
<comment type="caution">
    <text evidence="13">The sequence shown here is derived from an EMBL/GenBank/DDBJ whole genome shotgun (WGS) entry which is preliminary data.</text>
</comment>
<name>A0AAN6WRS9_9PEZI</name>
<keyword evidence="11" id="KW-0472">Membrane</keyword>
<evidence type="ECO:0000256" key="11">
    <source>
        <dbReference type="ARBA" id="ARBA00023136"/>
    </source>
</evidence>
<keyword evidence="6" id="KW-0479">Metal-binding</keyword>
<comment type="subcellular location">
    <subcellularLocation>
        <location evidence="2">Membrane</location>
    </subcellularLocation>
</comment>
<dbReference type="GO" id="GO:0005506">
    <property type="term" value="F:iron ion binding"/>
    <property type="evidence" value="ECO:0007669"/>
    <property type="project" value="InterPro"/>
</dbReference>
<dbReference type="Gene3D" id="1.10.630.10">
    <property type="entry name" value="Cytochrome P450"/>
    <property type="match status" value="2"/>
</dbReference>
<dbReference type="SUPFAM" id="SSF48264">
    <property type="entry name" value="Cytochrome P450"/>
    <property type="match status" value="1"/>
</dbReference>
<keyword evidence="10" id="KW-0503">Monooxygenase</keyword>
<evidence type="ECO:0000256" key="1">
    <source>
        <dbReference type="ARBA" id="ARBA00001971"/>
    </source>
</evidence>
<keyword evidence="5" id="KW-0812">Transmembrane</keyword>
<feature type="signal peptide" evidence="12">
    <location>
        <begin position="1"/>
        <end position="20"/>
    </location>
</feature>
<evidence type="ECO:0000256" key="5">
    <source>
        <dbReference type="ARBA" id="ARBA00022692"/>
    </source>
</evidence>
<organism evidence="13 14">
    <name type="scientific">Podospora australis</name>
    <dbReference type="NCBI Taxonomy" id="1536484"/>
    <lineage>
        <taxon>Eukaryota</taxon>
        <taxon>Fungi</taxon>
        <taxon>Dikarya</taxon>
        <taxon>Ascomycota</taxon>
        <taxon>Pezizomycotina</taxon>
        <taxon>Sordariomycetes</taxon>
        <taxon>Sordariomycetidae</taxon>
        <taxon>Sordariales</taxon>
        <taxon>Podosporaceae</taxon>
        <taxon>Podospora</taxon>
    </lineage>
</organism>
<evidence type="ECO:0000256" key="8">
    <source>
        <dbReference type="ARBA" id="ARBA00023002"/>
    </source>
</evidence>
<keyword evidence="9" id="KW-0408">Iron</keyword>
<dbReference type="EMBL" id="MU864411">
    <property type="protein sequence ID" value="KAK4186979.1"/>
    <property type="molecule type" value="Genomic_DNA"/>
</dbReference>
<reference evidence="13" key="2">
    <citation type="submission" date="2023-05" db="EMBL/GenBank/DDBJ databases">
        <authorList>
            <consortium name="Lawrence Berkeley National Laboratory"/>
            <person name="Steindorff A."/>
            <person name="Hensen N."/>
            <person name="Bonometti L."/>
            <person name="Westerberg I."/>
            <person name="Brannstrom I.O."/>
            <person name="Guillou S."/>
            <person name="Cros-Aarteil S."/>
            <person name="Calhoun S."/>
            <person name="Haridas S."/>
            <person name="Kuo A."/>
            <person name="Mondo S."/>
            <person name="Pangilinan J."/>
            <person name="Riley R."/>
            <person name="Labutti K."/>
            <person name="Andreopoulos B."/>
            <person name="Lipzen A."/>
            <person name="Chen C."/>
            <person name="Yanf M."/>
            <person name="Daum C."/>
            <person name="Ng V."/>
            <person name="Clum A."/>
            <person name="Ohm R."/>
            <person name="Martin F."/>
            <person name="Silar P."/>
            <person name="Natvig D."/>
            <person name="Lalanne C."/>
            <person name="Gautier V."/>
            <person name="Ament-Velasquez S.L."/>
            <person name="Kruys A."/>
            <person name="Hutchinson M.I."/>
            <person name="Powell A.J."/>
            <person name="Barry K."/>
            <person name="Miller A.N."/>
            <person name="Grigoriev I.V."/>
            <person name="Debuchy R."/>
            <person name="Gladieux P."/>
            <person name="Thoren M.H."/>
            <person name="Johannesson H."/>
        </authorList>
    </citation>
    <scope>NUCLEOTIDE SEQUENCE</scope>
    <source>
        <strain evidence="13">PSN309</strain>
    </source>
</reference>
<keyword evidence="8" id="KW-0560">Oxidoreductase</keyword>
<evidence type="ECO:0000313" key="13">
    <source>
        <dbReference type="EMBL" id="KAK4186979.1"/>
    </source>
</evidence>
<dbReference type="PANTHER" id="PTHR46206">
    <property type="entry name" value="CYTOCHROME P450"/>
    <property type="match status" value="1"/>
</dbReference>
<keyword evidence="4" id="KW-0349">Heme</keyword>
<dbReference type="GO" id="GO:0016020">
    <property type="term" value="C:membrane"/>
    <property type="evidence" value="ECO:0007669"/>
    <property type="project" value="UniProtKB-SubCell"/>
</dbReference>
<sequence length="420" mass="46756">MSRLMAVITSSLLFFSAVRCLGRRLKAWKFLLKGPVLIQEGFDKAKGCSFEILGPDSRYVFVSSTEHIKELLSAPDTSMSLYAASRQILQPKFTMRGFNWLDKEGAKGNVGGGFVRAVRVCLTNHLPIMLPSLGIVVRTQIADALGNAPVLHGVKHIPISHLVTKLVVRCNAEAIFGKDLAMNEIFLEAAQRYPEESIVGAEILRLVPIFGSVVPRWITAQRTLYDIPLPVAESRLEKQSHPPLGGHIERYWIIESVPEGRTLTPRRLVHELMAIWFGSIHALAHVRVLLSLRRCATGPFSLSDGTRLNIGDWACAPFLAIDKLPEFYPDPYRFSGFRFAPPELEKPSKFTDSENSWLIPAFHRKSVTAAAKVIISQMLANYDLRLANPSASRCWTLRSAIIPREDVTVVLTPRAVVQVG</sequence>
<dbReference type="AlphaFoldDB" id="A0AAN6WRS9"/>
<evidence type="ECO:0000256" key="7">
    <source>
        <dbReference type="ARBA" id="ARBA00022989"/>
    </source>
</evidence>
<comment type="cofactor">
    <cofactor evidence="1">
        <name>heme</name>
        <dbReference type="ChEBI" id="CHEBI:30413"/>
    </cofactor>
</comment>
<dbReference type="InterPro" id="IPR036396">
    <property type="entry name" value="Cyt_P450_sf"/>
</dbReference>
<dbReference type="Proteomes" id="UP001302126">
    <property type="component" value="Unassembled WGS sequence"/>
</dbReference>
<protein>
    <submittedName>
        <fullName evidence="13">Cytochrome P450</fullName>
    </submittedName>
</protein>
<dbReference type="GO" id="GO:0020037">
    <property type="term" value="F:heme binding"/>
    <property type="evidence" value="ECO:0007669"/>
    <property type="project" value="InterPro"/>
</dbReference>
<reference evidence="13" key="1">
    <citation type="journal article" date="2023" name="Mol. Phylogenet. Evol.">
        <title>Genome-scale phylogeny and comparative genomics of the fungal order Sordariales.</title>
        <authorList>
            <person name="Hensen N."/>
            <person name="Bonometti L."/>
            <person name="Westerberg I."/>
            <person name="Brannstrom I.O."/>
            <person name="Guillou S."/>
            <person name="Cros-Aarteil S."/>
            <person name="Calhoun S."/>
            <person name="Haridas S."/>
            <person name="Kuo A."/>
            <person name="Mondo S."/>
            <person name="Pangilinan J."/>
            <person name="Riley R."/>
            <person name="LaButti K."/>
            <person name="Andreopoulos B."/>
            <person name="Lipzen A."/>
            <person name="Chen C."/>
            <person name="Yan M."/>
            <person name="Daum C."/>
            <person name="Ng V."/>
            <person name="Clum A."/>
            <person name="Steindorff A."/>
            <person name="Ohm R.A."/>
            <person name="Martin F."/>
            <person name="Silar P."/>
            <person name="Natvig D.O."/>
            <person name="Lalanne C."/>
            <person name="Gautier V."/>
            <person name="Ament-Velasquez S.L."/>
            <person name="Kruys A."/>
            <person name="Hutchinson M.I."/>
            <person name="Powell A.J."/>
            <person name="Barry K."/>
            <person name="Miller A.N."/>
            <person name="Grigoriev I.V."/>
            <person name="Debuchy R."/>
            <person name="Gladieux P."/>
            <person name="Hiltunen Thoren M."/>
            <person name="Johannesson H."/>
        </authorList>
    </citation>
    <scope>NUCLEOTIDE SEQUENCE</scope>
    <source>
        <strain evidence="13">PSN309</strain>
    </source>
</reference>
<evidence type="ECO:0000256" key="2">
    <source>
        <dbReference type="ARBA" id="ARBA00004370"/>
    </source>
</evidence>
<proteinExistence type="inferred from homology"/>
<evidence type="ECO:0000256" key="10">
    <source>
        <dbReference type="ARBA" id="ARBA00023033"/>
    </source>
</evidence>
<accession>A0AAN6WRS9</accession>
<evidence type="ECO:0000256" key="4">
    <source>
        <dbReference type="ARBA" id="ARBA00022617"/>
    </source>
</evidence>
<evidence type="ECO:0000256" key="12">
    <source>
        <dbReference type="SAM" id="SignalP"/>
    </source>
</evidence>
<evidence type="ECO:0000256" key="3">
    <source>
        <dbReference type="ARBA" id="ARBA00010617"/>
    </source>
</evidence>
<dbReference type="GO" id="GO:0016705">
    <property type="term" value="F:oxidoreductase activity, acting on paired donors, with incorporation or reduction of molecular oxygen"/>
    <property type="evidence" value="ECO:0007669"/>
    <property type="project" value="InterPro"/>
</dbReference>
<evidence type="ECO:0000256" key="9">
    <source>
        <dbReference type="ARBA" id="ARBA00023004"/>
    </source>
</evidence>
<dbReference type="GO" id="GO:0004497">
    <property type="term" value="F:monooxygenase activity"/>
    <property type="evidence" value="ECO:0007669"/>
    <property type="project" value="UniProtKB-KW"/>
</dbReference>
<feature type="chain" id="PRO_5042924992" evidence="12">
    <location>
        <begin position="21"/>
        <end position="420"/>
    </location>
</feature>
<comment type="similarity">
    <text evidence="3">Belongs to the cytochrome P450 family.</text>
</comment>
<keyword evidence="14" id="KW-1185">Reference proteome</keyword>